<evidence type="ECO:0000256" key="5">
    <source>
        <dbReference type="ARBA" id="ARBA00023204"/>
    </source>
</evidence>
<sequence>MSRSITHNPSPNWGGARPGAGRPKETDTLTKRITIRVKPEVYEFCREKGGSSFVRDLVDRALAPRAANNKALPLGFDPINEAEFVRPVVEHDRTIESPDLMSAQCGFPSPALDYSAEEISIFDLVVRHADATILVRAAGDSMIDSGIFEGDILAVDRAVEARAGDIVLAYLHGDFTIKRLRYTDGKPELHPENAAAGYPVIYPTPYDDFNIEGVVISSIRRFRKTGGAS</sequence>
<dbReference type="CDD" id="cd06529">
    <property type="entry name" value="S24_LexA-like"/>
    <property type="match status" value="1"/>
</dbReference>
<keyword evidence="6" id="KW-0742">SOS response</keyword>
<proteinExistence type="inferred from homology"/>
<comment type="similarity">
    <text evidence="1 7">Belongs to the peptidase S24 family.</text>
</comment>
<dbReference type="SUPFAM" id="SSF51306">
    <property type="entry name" value="LexA/Signal peptidase"/>
    <property type="match status" value="1"/>
</dbReference>
<dbReference type="PRINTS" id="PR00726">
    <property type="entry name" value="LEXASERPTASE"/>
</dbReference>
<evidence type="ECO:0000256" key="3">
    <source>
        <dbReference type="ARBA" id="ARBA00022801"/>
    </source>
</evidence>
<dbReference type="Gene3D" id="2.10.109.10">
    <property type="entry name" value="Umud Fragment, subunit A"/>
    <property type="match status" value="1"/>
</dbReference>
<dbReference type="InterPro" id="IPR006197">
    <property type="entry name" value="Peptidase_S24_LexA"/>
</dbReference>
<feature type="domain" description="Peptidase S24/S26A/S26B/S26C" evidence="9">
    <location>
        <begin position="102"/>
        <end position="216"/>
    </location>
</feature>
<evidence type="ECO:0000256" key="2">
    <source>
        <dbReference type="ARBA" id="ARBA00022763"/>
    </source>
</evidence>
<keyword evidence="4 7" id="KW-0068">Autocatalytic cleavage</keyword>
<keyword evidence="10" id="KW-0808">Transferase</keyword>
<evidence type="ECO:0000256" key="8">
    <source>
        <dbReference type="SAM" id="MobiDB-lite"/>
    </source>
</evidence>
<evidence type="ECO:0000313" key="11">
    <source>
        <dbReference type="Proteomes" id="UP000715095"/>
    </source>
</evidence>
<protein>
    <submittedName>
        <fullName evidence="10">Translesion error-prone DNA polymerase V autoproteolytic subunit</fullName>
        <ecNumber evidence="10">2.7.7.7</ecNumber>
    </submittedName>
</protein>
<evidence type="ECO:0000256" key="6">
    <source>
        <dbReference type="ARBA" id="ARBA00023236"/>
    </source>
</evidence>
<keyword evidence="2" id="KW-0227">DNA damage</keyword>
<reference evidence="10 11" key="1">
    <citation type="journal article" date="2021" name="Sci. Rep.">
        <title>The distribution of antibiotic resistance genes in chicken gut microbiota commensals.</title>
        <authorList>
            <person name="Juricova H."/>
            <person name="Matiasovicova J."/>
            <person name="Kubasova T."/>
            <person name="Cejkova D."/>
            <person name="Rychlik I."/>
        </authorList>
    </citation>
    <scope>NUCLEOTIDE SEQUENCE [LARGE SCALE GENOMIC DNA]</scope>
    <source>
        <strain evidence="10 11">An829</strain>
    </source>
</reference>
<evidence type="ECO:0000259" key="9">
    <source>
        <dbReference type="Pfam" id="PF00717"/>
    </source>
</evidence>
<dbReference type="EMBL" id="JACJJC010000009">
    <property type="protein sequence ID" value="MBM6704182.1"/>
    <property type="molecule type" value="Genomic_DNA"/>
</dbReference>
<keyword evidence="3 7" id="KW-0378">Hydrolase</keyword>
<dbReference type="EC" id="2.7.7.7" evidence="10"/>
<feature type="compositionally biased region" description="Polar residues" evidence="8">
    <location>
        <begin position="1"/>
        <end position="11"/>
    </location>
</feature>
<keyword evidence="10" id="KW-0548">Nucleotidyltransferase</keyword>
<dbReference type="InterPro" id="IPR036286">
    <property type="entry name" value="LexA/Signal_pep-like_sf"/>
</dbReference>
<dbReference type="NCBIfam" id="NF007621">
    <property type="entry name" value="PRK10276.1"/>
    <property type="match status" value="1"/>
</dbReference>
<keyword evidence="5" id="KW-0234">DNA repair</keyword>
<organism evidence="10 11">
    <name type="scientific">Sutterella massiliensis</name>
    <dbReference type="NCBI Taxonomy" id="1816689"/>
    <lineage>
        <taxon>Bacteria</taxon>
        <taxon>Pseudomonadati</taxon>
        <taxon>Pseudomonadota</taxon>
        <taxon>Betaproteobacteria</taxon>
        <taxon>Burkholderiales</taxon>
        <taxon>Sutterellaceae</taxon>
        <taxon>Sutterella</taxon>
    </lineage>
</organism>
<dbReference type="InterPro" id="IPR050077">
    <property type="entry name" value="LexA_repressor"/>
</dbReference>
<dbReference type="Proteomes" id="UP000715095">
    <property type="component" value="Unassembled WGS sequence"/>
</dbReference>
<keyword evidence="11" id="KW-1185">Reference proteome</keyword>
<gene>
    <name evidence="10" type="primary">umuD</name>
    <name evidence="10" type="ORF">H6A60_06760</name>
</gene>
<dbReference type="InterPro" id="IPR015927">
    <property type="entry name" value="Peptidase_S24_S26A/B/C"/>
</dbReference>
<accession>A0ABS2DS88</accession>
<evidence type="ECO:0000256" key="7">
    <source>
        <dbReference type="RuleBase" id="RU003991"/>
    </source>
</evidence>
<evidence type="ECO:0000256" key="4">
    <source>
        <dbReference type="ARBA" id="ARBA00022813"/>
    </source>
</evidence>
<dbReference type="InterPro" id="IPR039418">
    <property type="entry name" value="LexA-like"/>
</dbReference>
<feature type="region of interest" description="Disordered" evidence="8">
    <location>
        <begin position="1"/>
        <end position="30"/>
    </location>
</feature>
<dbReference type="PANTHER" id="PTHR33516">
    <property type="entry name" value="LEXA REPRESSOR"/>
    <property type="match status" value="1"/>
</dbReference>
<evidence type="ECO:0000313" key="10">
    <source>
        <dbReference type="EMBL" id="MBM6704182.1"/>
    </source>
</evidence>
<dbReference type="GO" id="GO:0003887">
    <property type="term" value="F:DNA-directed DNA polymerase activity"/>
    <property type="evidence" value="ECO:0007669"/>
    <property type="project" value="UniProtKB-EC"/>
</dbReference>
<comment type="caution">
    <text evidence="10">The sequence shown here is derived from an EMBL/GenBank/DDBJ whole genome shotgun (WGS) entry which is preliminary data.</text>
</comment>
<dbReference type="PANTHER" id="PTHR33516:SF2">
    <property type="entry name" value="LEXA REPRESSOR-RELATED"/>
    <property type="match status" value="1"/>
</dbReference>
<dbReference type="Pfam" id="PF00717">
    <property type="entry name" value="Peptidase_S24"/>
    <property type="match status" value="1"/>
</dbReference>
<dbReference type="RefSeq" id="WP_205102655.1">
    <property type="nucleotide sequence ID" value="NZ_JACJJC010000009.1"/>
</dbReference>
<name>A0ABS2DS88_9BURK</name>
<evidence type="ECO:0000256" key="1">
    <source>
        <dbReference type="ARBA" id="ARBA00007484"/>
    </source>
</evidence>